<name>A0A5J4PJY5_9ZZZZ</name>
<dbReference type="EMBL" id="SNRY01008074">
    <property type="protein sequence ID" value="KAA6309190.1"/>
    <property type="molecule type" value="Genomic_DNA"/>
</dbReference>
<evidence type="ECO:0008006" key="2">
    <source>
        <dbReference type="Google" id="ProtNLM"/>
    </source>
</evidence>
<comment type="caution">
    <text evidence="1">The sequence shown here is derived from an EMBL/GenBank/DDBJ whole genome shotgun (WGS) entry which is preliminary data.</text>
</comment>
<evidence type="ECO:0000313" key="1">
    <source>
        <dbReference type="EMBL" id="KAA6309190.1"/>
    </source>
</evidence>
<reference evidence="1" key="1">
    <citation type="submission" date="2019-03" db="EMBL/GenBank/DDBJ databases">
        <title>Single cell metagenomics reveals metabolic interactions within the superorganism composed of flagellate Streblomastix strix and complex community of Bacteroidetes bacteria on its surface.</title>
        <authorList>
            <person name="Treitli S.C."/>
            <person name="Kolisko M."/>
            <person name="Husnik F."/>
            <person name="Keeling P."/>
            <person name="Hampl V."/>
        </authorList>
    </citation>
    <scope>NUCLEOTIDE SEQUENCE</scope>
    <source>
        <strain evidence="1">STM</strain>
    </source>
</reference>
<dbReference type="AlphaFoldDB" id="A0A5J4PJY5"/>
<organism evidence="1">
    <name type="scientific">termite gut metagenome</name>
    <dbReference type="NCBI Taxonomy" id="433724"/>
    <lineage>
        <taxon>unclassified sequences</taxon>
        <taxon>metagenomes</taxon>
        <taxon>organismal metagenomes</taxon>
    </lineage>
</organism>
<gene>
    <name evidence="1" type="ORF">EZS27_039265</name>
</gene>
<feature type="non-terminal residue" evidence="1">
    <location>
        <position position="1"/>
    </location>
</feature>
<proteinExistence type="predicted"/>
<protein>
    <recommendedName>
        <fullName evidence="2">Mobilization protein</fullName>
    </recommendedName>
</protein>
<sequence length="36" mass="4291">IERNYNQVKEDVKQIVADELARIESDPQLQHLIKKE</sequence>
<accession>A0A5J4PJY5</accession>